<dbReference type="HOGENOM" id="CLU_045982_0_0_7"/>
<evidence type="ECO:0000313" key="1">
    <source>
        <dbReference type="EMBL" id="CAN91391.1"/>
    </source>
</evidence>
<gene>
    <name evidence="1" type="ordered locus">sce1234</name>
</gene>
<dbReference type="KEGG" id="scl:sce1234"/>
<organism evidence="1 2">
    <name type="scientific">Sorangium cellulosum (strain So ce56)</name>
    <name type="common">Polyangium cellulosum (strain So ce56)</name>
    <dbReference type="NCBI Taxonomy" id="448385"/>
    <lineage>
        <taxon>Bacteria</taxon>
        <taxon>Pseudomonadati</taxon>
        <taxon>Myxococcota</taxon>
        <taxon>Polyangia</taxon>
        <taxon>Polyangiales</taxon>
        <taxon>Polyangiaceae</taxon>
        <taxon>Sorangium</taxon>
    </lineage>
</organism>
<protein>
    <recommendedName>
        <fullName evidence="3">Secreted protein</fullName>
    </recommendedName>
</protein>
<accession>A9F1S0</accession>
<evidence type="ECO:0000313" key="2">
    <source>
        <dbReference type="Proteomes" id="UP000002139"/>
    </source>
</evidence>
<keyword evidence="2" id="KW-1185">Reference proteome</keyword>
<proteinExistence type="predicted"/>
<dbReference type="Proteomes" id="UP000002139">
    <property type="component" value="Chromosome"/>
</dbReference>
<sequence>MAQGPGRAPGLRGGAPLFHLGARDNALRTSRFGWTTSATTNVFGLDGGPYSEDGEYAGMTFSLVPRYSFVSTKEHWAWVGTDIALNVPLSDGDVPGEAPVTLADLPLQAAYTYTIFQDDRGLALLAGPRLGVALPTSPASRYTGVYARTRLGLDVLANVPLLHGEWLNGVFFSAGGVWEHLFSQATTPVNGDPVRPRTSPSGEVELDDRLSGDFLLRDQLSMRMSFWVNLWGDLSLGNTWGLVARFRDAPFDEGCVQTVLTCVPVESRGSSATTGTTFEVSLSYPAEDIAWFELGYDNTAPSLGEDGQHRSVFYSPGAQLYLSMTLFLDSLYARATTPSAKQLTAAR</sequence>
<name>A9F1S0_SORC5</name>
<dbReference type="AlphaFoldDB" id="A9F1S0"/>
<reference evidence="1 2" key="1">
    <citation type="journal article" date="2007" name="Nat. Biotechnol.">
        <title>Complete genome sequence of the myxobacterium Sorangium cellulosum.</title>
        <authorList>
            <person name="Schneiker S."/>
            <person name="Perlova O."/>
            <person name="Kaiser O."/>
            <person name="Gerth K."/>
            <person name="Alici A."/>
            <person name="Altmeyer M.O."/>
            <person name="Bartels D."/>
            <person name="Bekel T."/>
            <person name="Beyer S."/>
            <person name="Bode E."/>
            <person name="Bode H.B."/>
            <person name="Bolten C.J."/>
            <person name="Choudhuri J.V."/>
            <person name="Doss S."/>
            <person name="Elnakady Y.A."/>
            <person name="Frank B."/>
            <person name="Gaigalat L."/>
            <person name="Goesmann A."/>
            <person name="Groeger C."/>
            <person name="Gross F."/>
            <person name="Jelsbak L."/>
            <person name="Jelsbak L."/>
            <person name="Kalinowski J."/>
            <person name="Kegler C."/>
            <person name="Knauber T."/>
            <person name="Konietzny S."/>
            <person name="Kopp M."/>
            <person name="Krause L."/>
            <person name="Krug D."/>
            <person name="Linke B."/>
            <person name="Mahmud T."/>
            <person name="Martinez-Arias R."/>
            <person name="McHardy A.C."/>
            <person name="Merai M."/>
            <person name="Meyer F."/>
            <person name="Mormann S."/>
            <person name="Munoz-Dorado J."/>
            <person name="Perez J."/>
            <person name="Pradella S."/>
            <person name="Rachid S."/>
            <person name="Raddatz G."/>
            <person name="Rosenau F."/>
            <person name="Rueckert C."/>
            <person name="Sasse F."/>
            <person name="Scharfe M."/>
            <person name="Schuster S.C."/>
            <person name="Suen G."/>
            <person name="Treuner-Lange A."/>
            <person name="Velicer G.J."/>
            <person name="Vorholter F.-J."/>
            <person name="Weissman K.J."/>
            <person name="Welch R.D."/>
            <person name="Wenzel S.C."/>
            <person name="Whitworth D.E."/>
            <person name="Wilhelm S."/>
            <person name="Wittmann C."/>
            <person name="Bloecker H."/>
            <person name="Puehler A."/>
            <person name="Mueller R."/>
        </authorList>
    </citation>
    <scope>NUCLEOTIDE SEQUENCE [LARGE SCALE GENOMIC DNA]</scope>
    <source>
        <strain evidence="2">So ce56</strain>
    </source>
</reference>
<dbReference type="EMBL" id="AM746676">
    <property type="protein sequence ID" value="CAN91391.1"/>
    <property type="molecule type" value="Genomic_DNA"/>
</dbReference>
<evidence type="ECO:0008006" key="3">
    <source>
        <dbReference type="Google" id="ProtNLM"/>
    </source>
</evidence>